<organism evidence="4 5">
    <name type="scientific">Bacillus benzoevorans</name>
    <dbReference type="NCBI Taxonomy" id="1456"/>
    <lineage>
        <taxon>Bacteria</taxon>
        <taxon>Bacillati</taxon>
        <taxon>Bacillota</taxon>
        <taxon>Bacilli</taxon>
        <taxon>Bacillales</taxon>
        <taxon>Bacillaceae</taxon>
        <taxon>Bacillus</taxon>
    </lineage>
</organism>
<evidence type="ECO:0000256" key="2">
    <source>
        <dbReference type="PIRSR" id="PIRSR004976-51"/>
    </source>
</evidence>
<keyword evidence="2" id="KW-0547">Nucleotide-binding</keyword>
<dbReference type="Proteomes" id="UP000531594">
    <property type="component" value="Unassembled WGS sequence"/>
</dbReference>
<keyword evidence="1" id="KW-0808">Transferase</keyword>
<feature type="domain" description="tRNA(Ile)-lysidine/2-thiocytidine synthase N-terminal" evidence="3">
    <location>
        <begin position="33"/>
        <end position="211"/>
    </location>
</feature>
<dbReference type="InterPro" id="IPR011063">
    <property type="entry name" value="TilS/TtcA_N"/>
</dbReference>
<dbReference type="CDD" id="cd24138">
    <property type="entry name" value="TtcA-like"/>
    <property type="match status" value="1"/>
</dbReference>
<dbReference type="PANTHER" id="PTHR43686:SF1">
    <property type="entry name" value="AMINOTRAN_5 DOMAIN-CONTAINING PROTEIN"/>
    <property type="match status" value="1"/>
</dbReference>
<dbReference type="GO" id="GO:0005524">
    <property type="term" value="F:ATP binding"/>
    <property type="evidence" value="ECO:0007669"/>
    <property type="project" value="UniProtKB-KW"/>
</dbReference>
<reference evidence="4 5" key="1">
    <citation type="submission" date="2020-08" db="EMBL/GenBank/DDBJ databases">
        <title>Genomic Encyclopedia of Type Strains, Phase IV (KMG-IV): sequencing the most valuable type-strain genomes for metagenomic binning, comparative biology and taxonomic classification.</title>
        <authorList>
            <person name="Goeker M."/>
        </authorList>
    </citation>
    <scope>NUCLEOTIDE SEQUENCE [LARGE SCALE GENOMIC DNA]</scope>
    <source>
        <strain evidence="4 5">DSM 5391</strain>
    </source>
</reference>
<dbReference type="AlphaFoldDB" id="A0A7X0HVV2"/>
<dbReference type="PIRSF" id="PIRSF004976">
    <property type="entry name" value="ATPase_YdaO"/>
    <property type="match status" value="1"/>
</dbReference>
<accession>A0A7X0HVV2</accession>
<dbReference type="GO" id="GO:0016740">
    <property type="term" value="F:transferase activity"/>
    <property type="evidence" value="ECO:0007669"/>
    <property type="project" value="UniProtKB-KW"/>
</dbReference>
<feature type="binding site" evidence="2">
    <location>
        <position position="138"/>
    </location>
    <ligand>
        <name>ATP</name>
        <dbReference type="ChEBI" id="CHEBI:30616"/>
    </ligand>
</feature>
<feature type="binding site" evidence="2">
    <location>
        <position position="66"/>
    </location>
    <ligand>
        <name>ATP</name>
        <dbReference type="ChEBI" id="CHEBI:30616"/>
    </ligand>
</feature>
<dbReference type="InterPro" id="IPR035107">
    <property type="entry name" value="tRNA_thiolation_TtcA_Ctu1"/>
</dbReference>
<proteinExistence type="predicted"/>
<name>A0A7X0HVV2_9BACI</name>
<keyword evidence="5" id="KW-1185">Reference proteome</keyword>
<feature type="binding site" evidence="2">
    <location>
        <position position="42"/>
    </location>
    <ligand>
        <name>ATP</name>
        <dbReference type="ChEBI" id="CHEBI:30616"/>
    </ligand>
</feature>
<dbReference type="Gene3D" id="3.40.50.620">
    <property type="entry name" value="HUPs"/>
    <property type="match status" value="1"/>
</dbReference>
<dbReference type="Pfam" id="PF01171">
    <property type="entry name" value="ATP_bind_3"/>
    <property type="match status" value="1"/>
</dbReference>
<comment type="caution">
    <text evidence="4">The sequence shown here is derived from an EMBL/GenBank/DDBJ whole genome shotgun (WGS) entry which is preliminary data.</text>
</comment>
<feature type="binding site" evidence="2">
    <location>
        <position position="143"/>
    </location>
    <ligand>
        <name>ATP</name>
        <dbReference type="ChEBI" id="CHEBI:30616"/>
    </ligand>
</feature>
<dbReference type="EMBL" id="JACHGK010000029">
    <property type="protein sequence ID" value="MBB6447804.1"/>
    <property type="molecule type" value="Genomic_DNA"/>
</dbReference>
<feature type="binding site" evidence="2">
    <location>
        <begin position="36"/>
        <end position="38"/>
    </location>
    <ligand>
        <name>ATP</name>
        <dbReference type="ChEBI" id="CHEBI:30616"/>
    </ligand>
</feature>
<evidence type="ECO:0000256" key="1">
    <source>
        <dbReference type="ARBA" id="ARBA00022679"/>
    </source>
</evidence>
<evidence type="ECO:0000259" key="3">
    <source>
        <dbReference type="Pfam" id="PF01171"/>
    </source>
</evidence>
<gene>
    <name evidence="4" type="ORF">HNR53_004514</name>
</gene>
<sequence length="252" mass="29345">MIFPLSNSERKRLLTPIKKTILQYKMIEEGDRVAVGLSGGKDSSTLLYLLTIIREQLPFQFELVPISLSLGFEEFDISPLKRFVKELGHELFIKETNISQIVFDYKQEKNPCSLCANLRRGILFEYAASLNCNKLAYGHHLDDGIETFFMNLFYGGKLGVFKPKTYMDRSNITLIRPMLAIEEKTIINFVQAKQIPVIHNPCPADKHTKREEMKDLVKTLSTKYPDLRQKFMHGAMNVREEDFWRMEEKPRF</sequence>
<protein>
    <submittedName>
        <fullName evidence="4">tRNA(Ile)-lysidine synthase TilS/MesJ</fullName>
    </submittedName>
</protein>
<dbReference type="InterPro" id="IPR014729">
    <property type="entry name" value="Rossmann-like_a/b/a_fold"/>
</dbReference>
<dbReference type="PANTHER" id="PTHR43686">
    <property type="entry name" value="SULFURTRANSFERASE-RELATED"/>
    <property type="match status" value="1"/>
</dbReference>
<dbReference type="GO" id="GO:0008033">
    <property type="term" value="P:tRNA processing"/>
    <property type="evidence" value="ECO:0007669"/>
    <property type="project" value="InterPro"/>
</dbReference>
<dbReference type="RefSeq" id="WP_184530101.1">
    <property type="nucleotide sequence ID" value="NZ_JACHGK010000029.1"/>
</dbReference>
<evidence type="ECO:0000313" key="5">
    <source>
        <dbReference type="Proteomes" id="UP000531594"/>
    </source>
</evidence>
<keyword evidence="2" id="KW-0067">ATP-binding</keyword>
<evidence type="ECO:0000313" key="4">
    <source>
        <dbReference type="EMBL" id="MBB6447804.1"/>
    </source>
</evidence>
<dbReference type="SUPFAM" id="SSF52402">
    <property type="entry name" value="Adenine nucleotide alpha hydrolases-like"/>
    <property type="match status" value="1"/>
</dbReference>